<reference evidence="3 4" key="1">
    <citation type="journal article" date="2019" name="Sci. Rep.">
        <title>Orb-weaving spider Araneus ventricosus genome elucidates the spidroin gene catalogue.</title>
        <authorList>
            <person name="Kono N."/>
            <person name="Nakamura H."/>
            <person name="Ohtoshi R."/>
            <person name="Moran D.A.P."/>
            <person name="Shinohara A."/>
            <person name="Yoshida Y."/>
            <person name="Fujiwara M."/>
            <person name="Mori M."/>
            <person name="Tomita M."/>
            <person name="Arakawa K."/>
        </authorList>
    </citation>
    <scope>NUCLEOTIDE SEQUENCE [LARGE SCALE GENOMIC DNA]</scope>
</reference>
<accession>A0A4Y2EE06</accession>
<dbReference type="InterPro" id="IPR012337">
    <property type="entry name" value="RNaseH-like_sf"/>
</dbReference>
<protein>
    <recommendedName>
        <fullName evidence="2">RNase H type-1 domain-containing protein</fullName>
    </recommendedName>
</protein>
<organism evidence="3 4">
    <name type="scientific">Araneus ventricosus</name>
    <name type="common">Orbweaver spider</name>
    <name type="synonym">Epeira ventricosa</name>
    <dbReference type="NCBI Taxonomy" id="182803"/>
    <lineage>
        <taxon>Eukaryota</taxon>
        <taxon>Metazoa</taxon>
        <taxon>Ecdysozoa</taxon>
        <taxon>Arthropoda</taxon>
        <taxon>Chelicerata</taxon>
        <taxon>Arachnida</taxon>
        <taxon>Araneae</taxon>
        <taxon>Araneomorphae</taxon>
        <taxon>Entelegynae</taxon>
        <taxon>Araneoidea</taxon>
        <taxon>Araneidae</taxon>
        <taxon>Araneus</taxon>
    </lineage>
</organism>
<evidence type="ECO:0000313" key="3">
    <source>
        <dbReference type="EMBL" id="GBM26074.1"/>
    </source>
</evidence>
<gene>
    <name evidence="3" type="ORF">AVEN_12837_1</name>
</gene>
<dbReference type="GO" id="GO:0003676">
    <property type="term" value="F:nucleic acid binding"/>
    <property type="evidence" value="ECO:0007669"/>
    <property type="project" value="InterPro"/>
</dbReference>
<dbReference type="Pfam" id="PF00075">
    <property type="entry name" value="RNase_H"/>
    <property type="match status" value="1"/>
</dbReference>
<feature type="region of interest" description="Disordered" evidence="1">
    <location>
        <begin position="358"/>
        <end position="389"/>
    </location>
</feature>
<comment type="caution">
    <text evidence="3">The sequence shown here is derived from an EMBL/GenBank/DDBJ whole genome shotgun (WGS) entry which is preliminary data.</text>
</comment>
<feature type="domain" description="RNase H type-1" evidence="2">
    <location>
        <begin position="83"/>
        <end position="210"/>
    </location>
</feature>
<dbReference type="Proteomes" id="UP000499080">
    <property type="component" value="Unassembled WGS sequence"/>
</dbReference>
<proteinExistence type="predicted"/>
<keyword evidence="4" id="KW-1185">Reference proteome</keyword>
<name>A0A4Y2EE06_ARAVE</name>
<feature type="compositionally biased region" description="Low complexity" evidence="1">
    <location>
        <begin position="358"/>
        <end position="372"/>
    </location>
</feature>
<dbReference type="AlphaFoldDB" id="A0A4Y2EE06"/>
<dbReference type="CDD" id="cd09276">
    <property type="entry name" value="Rnase_HI_RT_non_LTR"/>
    <property type="match status" value="1"/>
</dbReference>
<evidence type="ECO:0000259" key="2">
    <source>
        <dbReference type="PROSITE" id="PS50879"/>
    </source>
</evidence>
<dbReference type="InterPro" id="IPR036397">
    <property type="entry name" value="RNaseH_sf"/>
</dbReference>
<dbReference type="GO" id="GO:0004523">
    <property type="term" value="F:RNA-DNA hybrid ribonuclease activity"/>
    <property type="evidence" value="ECO:0007669"/>
    <property type="project" value="InterPro"/>
</dbReference>
<dbReference type="OrthoDB" id="6514649at2759"/>
<evidence type="ECO:0000313" key="4">
    <source>
        <dbReference type="Proteomes" id="UP000499080"/>
    </source>
</evidence>
<dbReference type="PROSITE" id="PS50879">
    <property type="entry name" value="RNASE_H_1"/>
    <property type="match status" value="1"/>
</dbReference>
<dbReference type="EMBL" id="BGPR01000553">
    <property type="protein sequence ID" value="GBM26074.1"/>
    <property type="molecule type" value="Genomic_DNA"/>
</dbReference>
<sequence length="399" mass="44967">MEHRHGQIISPQGTKGFSILYRENSFSTSLERILVRVGRLRRDCNWEGSSILYQDFQQPNPPIIIHPANFDLEDRVSIVSDPHAPAQAIYTDGSHLEGETGCAFCVIQNNIQIHQWTAKLRPHNTVFQAETLAIKEAINWANSKGISTSIWSDSESALKAISSFKSSNPLIQETQQALLQNPSMQLNWIKAHVGFLDNEAAGNLVKQVTKEGTHLHLQVPKCHLKKMLMNLSLNKWQQDWDSGDTGKAIFNILPKVTLTPTSWSKESILFATGHGPFPSYLYRFRLHHSDICTCGEKGDPLHYATSCHMTLSYHFTKPSAENTQFWWKSVLSNKLSRIKISKLISFLTENENLIKQLPDATSSSDSDPDFSPSPRPQTYGLRPCRGSIPRILISPPTRI</sequence>
<dbReference type="InterPro" id="IPR002156">
    <property type="entry name" value="RNaseH_domain"/>
</dbReference>
<evidence type="ECO:0000256" key="1">
    <source>
        <dbReference type="SAM" id="MobiDB-lite"/>
    </source>
</evidence>
<dbReference type="Gene3D" id="3.30.420.10">
    <property type="entry name" value="Ribonuclease H-like superfamily/Ribonuclease H"/>
    <property type="match status" value="1"/>
</dbReference>
<dbReference type="SUPFAM" id="SSF53098">
    <property type="entry name" value="Ribonuclease H-like"/>
    <property type="match status" value="1"/>
</dbReference>